<proteinExistence type="predicted"/>
<dbReference type="EMBL" id="MN740883">
    <property type="protein sequence ID" value="QHU16475.1"/>
    <property type="molecule type" value="Genomic_DNA"/>
</dbReference>
<evidence type="ECO:0000313" key="7">
    <source>
        <dbReference type="EMBL" id="QHU16475.1"/>
    </source>
</evidence>
<dbReference type="GO" id="GO:0005524">
    <property type="term" value="F:ATP binding"/>
    <property type="evidence" value="ECO:0007669"/>
    <property type="project" value="UniProtKB-KW"/>
</dbReference>
<evidence type="ECO:0000256" key="3">
    <source>
        <dbReference type="ARBA" id="ARBA00022806"/>
    </source>
</evidence>
<dbReference type="GO" id="GO:0003676">
    <property type="term" value="F:nucleic acid binding"/>
    <property type="evidence" value="ECO:0007669"/>
    <property type="project" value="InterPro"/>
</dbReference>
<dbReference type="SMART" id="SM00487">
    <property type="entry name" value="DEXDc"/>
    <property type="match status" value="1"/>
</dbReference>
<dbReference type="GO" id="GO:0055087">
    <property type="term" value="C:Ski complex"/>
    <property type="evidence" value="ECO:0007669"/>
    <property type="project" value="TreeGrafter"/>
</dbReference>
<dbReference type="PROSITE" id="PS51194">
    <property type="entry name" value="HELICASE_CTER"/>
    <property type="match status" value="1"/>
</dbReference>
<dbReference type="Gene3D" id="1.10.3380.30">
    <property type="match status" value="1"/>
</dbReference>
<protein>
    <recommendedName>
        <fullName evidence="8">Helicase</fullName>
    </recommendedName>
</protein>
<dbReference type="Pfam" id="PF00270">
    <property type="entry name" value="DEAD"/>
    <property type="match status" value="1"/>
</dbReference>
<accession>A0A6C0KEM3</accession>
<keyword evidence="1" id="KW-0547">Nucleotide-binding</keyword>
<dbReference type="InterPro" id="IPR027417">
    <property type="entry name" value="P-loop_NTPase"/>
</dbReference>
<evidence type="ECO:0008006" key="8">
    <source>
        <dbReference type="Google" id="ProtNLM"/>
    </source>
</evidence>
<dbReference type="SMART" id="SM00490">
    <property type="entry name" value="HELICc"/>
    <property type="match status" value="1"/>
</dbReference>
<dbReference type="InterPro" id="IPR011545">
    <property type="entry name" value="DEAD/DEAH_box_helicase_dom"/>
</dbReference>
<dbReference type="CDD" id="cd18795">
    <property type="entry name" value="SF2_C_Ski2"/>
    <property type="match status" value="1"/>
</dbReference>
<dbReference type="Gene3D" id="3.40.50.300">
    <property type="entry name" value="P-loop containing nucleotide triphosphate hydrolases"/>
    <property type="match status" value="2"/>
</dbReference>
<dbReference type="InterPro" id="IPR001650">
    <property type="entry name" value="Helicase_C-like"/>
</dbReference>
<dbReference type="AlphaFoldDB" id="A0A6C0KEM3"/>
<dbReference type="GO" id="GO:0004386">
    <property type="term" value="F:helicase activity"/>
    <property type="evidence" value="ECO:0007669"/>
    <property type="project" value="UniProtKB-KW"/>
</dbReference>
<evidence type="ECO:0000256" key="4">
    <source>
        <dbReference type="ARBA" id="ARBA00022840"/>
    </source>
</evidence>
<dbReference type="PROSITE" id="PS51192">
    <property type="entry name" value="HELICASE_ATP_BIND_1"/>
    <property type="match status" value="1"/>
</dbReference>
<dbReference type="SUPFAM" id="SSF52540">
    <property type="entry name" value="P-loop containing nucleoside triphosphate hydrolases"/>
    <property type="match status" value="1"/>
</dbReference>
<evidence type="ECO:0000256" key="2">
    <source>
        <dbReference type="ARBA" id="ARBA00022801"/>
    </source>
</evidence>
<sequence length="804" mass="94461">MVLIYNDTYPSESQYNDKFQNYDFEVDHFQKYAIQSIEENKHVLITAHTGSGKTLPAEYAIQKYCNAGKKVIYTAPIKSLSNQKFNEFTKKFPNITFGILTGDIKFNPDAQCIIMTTEILRNTLFQKKMKTDKDIMLFDMDIENELGCVIFDEIHYINDEDRGKVWEESIMLVPHHISLVMLSATIDNIHKFAEWIEKTTEKEVAICSTEKRIVPLIHQSYITAPNVLLKYIPKEKHKEFNNIINHPQTLKDSNNKFSDRSFYNIKMVKDALLNNNVYVKPSFVLNNFIKYLNDSDLLPAICFVFSRKNVEKYANMININLIDNSYEIENECLSIIKKLQNYKEYIETEEYLNMLHLLKKGVAIHHSGVIPILREIVELMFSKGHIKVLFATETFAVGVNMPTKTVAFTNFMKYSSRGYRYILPHEYTQMAGRAGRRGLDKIGYVIHLSNIMEIPVINDYKIITNGRPQSLISKFKIHYNLILQLIASGKNMEEFINNSMINNEINKEYDLINTELLELENKYNNKKQYTKQTDELKLYHKLHSDIIYAKNKENRRIRSQINNYDYLKKDYEKYKELIKLEENINNKKTTLINIKNYITDTNTLIKNILLDNNFIEYKDDQEQVTIKGMIASHIQEVHSLALSDILTVNFLQELTPEEIAGYLSIFTHIVVNEENDIQLNNIKNQSLYYALNYTYNKMIYYEELEEKHHLDKVCEYRTHYNLCDIMIDWCRAENENDCKAVYFKLKEKKIFVGEFIKAILKINNIINEIEKICNITNNIELLQKINEIPKLTLKNIVTNQSLYL</sequence>
<keyword evidence="2" id="KW-0378">Hydrolase</keyword>
<evidence type="ECO:0000256" key="1">
    <source>
        <dbReference type="ARBA" id="ARBA00022741"/>
    </source>
</evidence>
<name>A0A6C0KEM3_9ZZZZ</name>
<keyword evidence="3" id="KW-0347">Helicase</keyword>
<dbReference type="InterPro" id="IPR012961">
    <property type="entry name" value="Ski2/MTR4_C"/>
</dbReference>
<feature type="domain" description="Helicase ATP-binding" evidence="5">
    <location>
        <begin position="34"/>
        <end position="204"/>
    </location>
</feature>
<reference evidence="7" key="1">
    <citation type="journal article" date="2020" name="Nature">
        <title>Giant virus diversity and host interactions through global metagenomics.</title>
        <authorList>
            <person name="Schulz F."/>
            <person name="Roux S."/>
            <person name="Paez-Espino D."/>
            <person name="Jungbluth S."/>
            <person name="Walsh D.A."/>
            <person name="Denef V.J."/>
            <person name="McMahon K.D."/>
            <person name="Konstantinidis K.T."/>
            <person name="Eloe-Fadrosh E.A."/>
            <person name="Kyrpides N.C."/>
            <person name="Woyke T."/>
        </authorList>
    </citation>
    <scope>NUCLEOTIDE SEQUENCE</scope>
    <source>
        <strain evidence="7">GVMAG-S-3300011013-78</strain>
    </source>
</reference>
<dbReference type="InterPro" id="IPR014001">
    <property type="entry name" value="Helicase_ATP-bd"/>
</dbReference>
<dbReference type="InterPro" id="IPR050699">
    <property type="entry name" value="RNA-DNA_Helicase"/>
</dbReference>
<organism evidence="7">
    <name type="scientific">viral metagenome</name>
    <dbReference type="NCBI Taxonomy" id="1070528"/>
    <lineage>
        <taxon>unclassified sequences</taxon>
        <taxon>metagenomes</taxon>
        <taxon>organismal metagenomes</taxon>
    </lineage>
</organism>
<dbReference type="Pfam" id="PF00271">
    <property type="entry name" value="Helicase_C"/>
    <property type="match status" value="1"/>
</dbReference>
<dbReference type="PANTHER" id="PTHR12131">
    <property type="entry name" value="ATP-DEPENDENT RNA AND DNA HELICASE"/>
    <property type="match status" value="1"/>
</dbReference>
<dbReference type="GO" id="GO:0070478">
    <property type="term" value="P:nuclear-transcribed mRNA catabolic process, 3'-5' exonucleolytic nonsense-mediated decay"/>
    <property type="evidence" value="ECO:0007669"/>
    <property type="project" value="TreeGrafter"/>
</dbReference>
<evidence type="ECO:0000259" key="5">
    <source>
        <dbReference type="PROSITE" id="PS51192"/>
    </source>
</evidence>
<feature type="domain" description="Helicase C-terminal" evidence="6">
    <location>
        <begin position="320"/>
        <end position="479"/>
    </location>
</feature>
<dbReference type="Pfam" id="PF08148">
    <property type="entry name" value="DSHCT"/>
    <property type="match status" value="1"/>
</dbReference>
<dbReference type="PANTHER" id="PTHR12131:SF1">
    <property type="entry name" value="ATP-DEPENDENT RNA HELICASE SUPV3L1, MITOCHONDRIAL-RELATED"/>
    <property type="match status" value="1"/>
</dbReference>
<keyword evidence="4" id="KW-0067">ATP-binding</keyword>
<dbReference type="SMART" id="SM01142">
    <property type="entry name" value="DSHCT"/>
    <property type="match status" value="1"/>
</dbReference>
<evidence type="ECO:0000259" key="6">
    <source>
        <dbReference type="PROSITE" id="PS51194"/>
    </source>
</evidence>
<dbReference type="GO" id="GO:0016787">
    <property type="term" value="F:hydrolase activity"/>
    <property type="evidence" value="ECO:0007669"/>
    <property type="project" value="UniProtKB-KW"/>
</dbReference>